<dbReference type="GO" id="GO:0004984">
    <property type="term" value="F:olfactory receptor activity"/>
    <property type="evidence" value="ECO:0007669"/>
    <property type="project" value="InterPro"/>
</dbReference>
<proteinExistence type="predicted"/>
<gene>
    <name evidence="11" type="ORF">ILUMI_00130</name>
</gene>
<keyword evidence="12" id="KW-1185">Reference proteome</keyword>
<evidence type="ECO:0008006" key="13">
    <source>
        <dbReference type="Google" id="ProtNLM"/>
    </source>
</evidence>
<reference evidence="11" key="1">
    <citation type="submission" date="2019-08" db="EMBL/GenBank/DDBJ databases">
        <title>The genome of the North American firefly Photinus pyralis.</title>
        <authorList>
            <consortium name="Photinus pyralis genome working group"/>
            <person name="Fallon T.R."/>
            <person name="Sander Lower S.E."/>
            <person name="Weng J.-K."/>
        </authorList>
    </citation>
    <scope>NUCLEOTIDE SEQUENCE</scope>
    <source>
        <strain evidence="11">TRF0915ILg1</strain>
        <tissue evidence="11">Whole body</tissue>
    </source>
</reference>
<evidence type="ECO:0000313" key="12">
    <source>
        <dbReference type="Proteomes" id="UP000801492"/>
    </source>
</evidence>
<comment type="caution">
    <text evidence="11">The sequence shown here is derived from an EMBL/GenBank/DDBJ whole genome shotgun (WGS) entry which is preliminary data.</text>
</comment>
<dbReference type="OrthoDB" id="8191658at2759"/>
<evidence type="ECO:0000256" key="3">
    <source>
        <dbReference type="ARBA" id="ARBA00022606"/>
    </source>
</evidence>
<keyword evidence="4 10" id="KW-0812">Transmembrane</keyword>
<evidence type="ECO:0000256" key="10">
    <source>
        <dbReference type="SAM" id="Phobius"/>
    </source>
</evidence>
<feature type="transmembrane region" description="Helical" evidence="10">
    <location>
        <begin position="41"/>
        <end position="63"/>
    </location>
</feature>
<organism evidence="11 12">
    <name type="scientific">Ignelater luminosus</name>
    <name type="common">Cucubano</name>
    <name type="synonym">Pyrophorus luminosus</name>
    <dbReference type="NCBI Taxonomy" id="2038154"/>
    <lineage>
        <taxon>Eukaryota</taxon>
        <taxon>Metazoa</taxon>
        <taxon>Ecdysozoa</taxon>
        <taxon>Arthropoda</taxon>
        <taxon>Hexapoda</taxon>
        <taxon>Insecta</taxon>
        <taxon>Pterygota</taxon>
        <taxon>Neoptera</taxon>
        <taxon>Endopterygota</taxon>
        <taxon>Coleoptera</taxon>
        <taxon>Polyphaga</taxon>
        <taxon>Elateriformia</taxon>
        <taxon>Elateroidea</taxon>
        <taxon>Elateridae</taxon>
        <taxon>Agrypninae</taxon>
        <taxon>Pyrophorini</taxon>
        <taxon>Ignelater</taxon>
    </lineage>
</organism>
<evidence type="ECO:0000256" key="9">
    <source>
        <dbReference type="ARBA" id="ARBA00023224"/>
    </source>
</evidence>
<dbReference type="AlphaFoldDB" id="A0A8K0GIQ1"/>
<feature type="transmembrane region" description="Helical" evidence="10">
    <location>
        <begin position="140"/>
        <end position="162"/>
    </location>
</feature>
<evidence type="ECO:0000256" key="6">
    <source>
        <dbReference type="ARBA" id="ARBA00022989"/>
    </source>
</evidence>
<feature type="transmembrane region" description="Helical" evidence="10">
    <location>
        <begin position="75"/>
        <end position="96"/>
    </location>
</feature>
<keyword evidence="2" id="KW-1003">Cell membrane</keyword>
<dbReference type="EMBL" id="VTPC01000031">
    <property type="protein sequence ID" value="KAF2906045.1"/>
    <property type="molecule type" value="Genomic_DNA"/>
</dbReference>
<keyword evidence="7 10" id="KW-0472">Membrane</keyword>
<dbReference type="Pfam" id="PF02949">
    <property type="entry name" value="7tm_6"/>
    <property type="match status" value="1"/>
</dbReference>
<name>A0A8K0GIQ1_IGNLU</name>
<evidence type="ECO:0000256" key="5">
    <source>
        <dbReference type="ARBA" id="ARBA00022725"/>
    </source>
</evidence>
<evidence type="ECO:0000256" key="2">
    <source>
        <dbReference type="ARBA" id="ARBA00022475"/>
    </source>
</evidence>
<dbReference type="Proteomes" id="UP000801492">
    <property type="component" value="Unassembled WGS sequence"/>
</dbReference>
<accession>A0A8K0GIQ1</accession>
<dbReference type="InterPro" id="IPR004117">
    <property type="entry name" value="7tm6_olfct_rcpt"/>
</dbReference>
<dbReference type="GO" id="GO:0007165">
    <property type="term" value="P:signal transduction"/>
    <property type="evidence" value="ECO:0007669"/>
    <property type="project" value="UniProtKB-KW"/>
</dbReference>
<keyword evidence="5" id="KW-0552">Olfaction</keyword>
<keyword evidence="3" id="KW-0716">Sensory transduction</keyword>
<keyword evidence="9" id="KW-0807">Transducer</keyword>
<evidence type="ECO:0000313" key="11">
    <source>
        <dbReference type="EMBL" id="KAF2906045.1"/>
    </source>
</evidence>
<comment type="subcellular location">
    <subcellularLocation>
        <location evidence="1">Cell membrane</location>
        <topology evidence="1">Multi-pass membrane protein</topology>
    </subcellularLocation>
</comment>
<dbReference type="GO" id="GO:0005549">
    <property type="term" value="F:odorant binding"/>
    <property type="evidence" value="ECO:0007669"/>
    <property type="project" value="InterPro"/>
</dbReference>
<protein>
    <recommendedName>
        <fullName evidence="13">Odorant receptor</fullName>
    </recommendedName>
</protein>
<keyword evidence="8" id="KW-0675">Receptor</keyword>
<dbReference type="PANTHER" id="PTHR21137:SF35">
    <property type="entry name" value="ODORANT RECEPTOR 19A-RELATED"/>
    <property type="match status" value="1"/>
</dbReference>
<sequence length="292" mass="34114">MVSNNLKARKREDFFDANIRLLKLAGLWVPDQGESFYWKCWYWFFNIIVNGYSIGIFMPSEFLAFGRSRRTLDDAIKNASVAVTHLLAGIKVIIWLRRRKEILHMIDVLEQKGSEYEAINDFQPAEIIKEEKSTKNFTTAAFLMLALSVSITAFSGAMAIFLTDYDKYMEYNTNPDNTTTYRYTQKLPYWAWIPFKYDSSRARFLIVIFYTCFAPFQQAWVIVGTDTLFTALISYISAQLKILCGAFKTIRPRCLRKLKMVDIQVLYDPEKLNKEMMKEMNKCVNHLQIIFG</sequence>
<dbReference type="GO" id="GO:0005886">
    <property type="term" value="C:plasma membrane"/>
    <property type="evidence" value="ECO:0007669"/>
    <property type="project" value="UniProtKB-SubCell"/>
</dbReference>
<feature type="transmembrane region" description="Helical" evidence="10">
    <location>
        <begin position="204"/>
        <end position="223"/>
    </location>
</feature>
<evidence type="ECO:0000256" key="4">
    <source>
        <dbReference type="ARBA" id="ARBA00022692"/>
    </source>
</evidence>
<dbReference type="PANTHER" id="PTHR21137">
    <property type="entry name" value="ODORANT RECEPTOR"/>
    <property type="match status" value="1"/>
</dbReference>
<evidence type="ECO:0000256" key="8">
    <source>
        <dbReference type="ARBA" id="ARBA00023170"/>
    </source>
</evidence>
<keyword evidence="6 10" id="KW-1133">Transmembrane helix</keyword>
<evidence type="ECO:0000256" key="1">
    <source>
        <dbReference type="ARBA" id="ARBA00004651"/>
    </source>
</evidence>
<evidence type="ECO:0000256" key="7">
    <source>
        <dbReference type="ARBA" id="ARBA00023136"/>
    </source>
</evidence>